<evidence type="ECO:0000259" key="9">
    <source>
        <dbReference type="Pfam" id="PF01618"/>
    </source>
</evidence>
<organism evidence="10 11">
    <name type="scientific">Asaccharospora irregularis DSM 2635</name>
    <dbReference type="NCBI Taxonomy" id="1121321"/>
    <lineage>
        <taxon>Bacteria</taxon>
        <taxon>Bacillati</taxon>
        <taxon>Bacillota</taxon>
        <taxon>Clostridia</taxon>
        <taxon>Peptostreptococcales</taxon>
        <taxon>Peptostreptococcaceae</taxon>
        <taxon>Asaccharospora</taxon>
    </lineage>
</organism>
<dbReference type="GO" id="GO:0071978">
    <property type="term" value="P:bacterial-type flagellum-dependent swarming motility"/>
    <property type="evidence" value="ECO:0007669"/>
    <property type="project" value="InterPro"/>
</dbReference>
<reference evidence="11" key="1">
    <citation type="submission" date="2016-11" db="EMBL/GenBank/DDBJ databases">
        <authorList>
            <person name="Varghese N."/>
            <person name="Submissions S."/>
        </authorList>
    </citation>
    <scope>NUCLEOTIDE SEQUENCE [LARGE SCALE GENOMIC DNA]</scope>
    <source>
        <strain evidence="11">DSM 2635</strain>
    </source>
</reference>
<keyword evidence="7 8" id="KW-0472">Membrane</keyword>
<dbReference type="InterPro" id="IPR047055">
    <property type="entry name" value="MotA-like"/>
</dbReference>
<feature type="transmembrane region" description="Helical" evidence="8">
    <location>
        <begin position="151"/>
        <end position="173"/>
    </location>
</feature>
<proteinExistence type="inferred from homology"/>
<gene>
    <name evidence="10" type="ORF">SAMN04488530_11015</name>
</gene>
<evidence type="ECO:0000256" key="4">
    <source>
        <dbReference type="ARBA" id="ARBA00022475"/>
    </source>
</evidence>
<evidence type="ECO:0000256" key="2">
    <source>
        <dbReference type="ARBA" id="ARBA00008038"/>
    </source>
</evidence>
<dbReference type="InterPro" id="IPR002898">
    <property type="entry name" value="MotA_ExbB_proton_chnl"/>
</dbReference>
<dbReference type="GO" id="GO:0006935">
    <property type="term" value="P:chemotaxis"/>
    <property type="evidence" value="ECO:0007669"/>
    <property type="project" value="InterPro"/>
</dbReference>
<evidence type="ECO:0000256" key="6">
    <source>
        <dbReference type="ARBA" id="ARBA00022989"/>
    </source>
</evidence>
<evidence type="ECO:0000256" key="5">
    <source>
        <dbReference type="ARBA" id="ARBA00022692"/>
    </source>
</evidence>
<accession>A0A1M5NDT3</accession>
<dbReference type="Pfam" id="PF01618">
    <property type="entry name" value="MotA_ExbB"/>
    <property type="match status" value="1"/>
</dbReference>
<keyword evidence="4" id="KW-1003">Cell membrane</keyword>
<dbReference type="AlphaFoldDB" id="A0A1M5NDT3"/>
<dbReference type="PROSITE" id="PS01307">
    <property type="entry name" value="MOTA"/>
    <property type="match status" value="1"/>
</dbReference>
<evidence type="ECO:0000256" key="1">
    <source>
        <dbReference type="ARBA" id="ARBA00004651"/>
    </source>
</evidence>
<evidence type="ECO:0000313" key="10">
    <source>
        <dbReference type="EMBL" id="SHG87622.1"/>
    </source>
</evidence>
<keyword evidence="5 8" id="KW-0812">Transmembrane</keyword>
<dbReference type="Proteomes" id="UP000243255">
    <property type="component" value="Unassembled WGS sequence"/>
</dbReference>
<dbReference type="PANTHER" id="PTHR30433:SF2">
    <property type="entry name" value="MOTILITY PROTEIN A"/>
    <property type="match status" value="1"/>
</dbReference>
<comment type="subcellular location">
    <subcellularLocation>
        <location evidence="1">Cell membrane</location>
        <topology evidence="1">Multi-pass membrane protein</topology>
    </subcellularLocation>
</comment>
<comment type="similarity">
    <text evidence="2">Belongs to the MotA family.</text>
</comment>
<dbReference type="EMBL" id="FQWX01000010">
    <property type="protein sequence ID" value="SHG87622.1"/>
    <property type="molecule type" value="Genomic_DNA"/>
</dbReference>
<evidence type="ECO:0000256" key="8">
    <source>
        <dbReference type="SAM" id="Phobius"/>
    </source>
</evidence>
<dbReference type="PANTHER" id="PTHR30433">
    <property type="entry name" value="CHEMOTAXIS PROTEIN MOTA"/>
    <property type="match status" value="1"/>
</dbReference>
<keyword evidence="3" id="KW-0813">Transport</keyword>
<dbReference type="OrthoDB" id="9806929at2"/>
<dbReference type="STRING" id="1121321.SAMN04488530_11015"/>
<sequence>MKKQDILTPIGLVFAAAVMFFGIAQGDTGISSFVDIPSIAITLGGSLAAVLVTFSLEDLKEVPKVIKISFTSNNIYKMDLIDQFKEISRKVRRDGVLSIEQEVSEIEDEFLKKGLELIIDGIEAEDTKEILETEIYSVENMYDRGSKIFKIWGSYAPAFGMVGTLIGLIQMLADLGTPDTIASGMSKALITTFYGAILANAVLNPIGFNVQTKGEKEVEYMEMMLSGINSIQNGDSTRVIEEKLVTYLNKSEMKAYYNREVNEKGEGIDVA</sequence>
<dbReference type="RefSeq" id="WP_073125282.1">
    <property type="nucleotide sequence ID" value="NZ_BAABCH010000101.1"/>
</dbReference>
<keyword evidence="11" id="KW-1185">Reference proteome</keyword>
<dbReference type="InterPro" id="IPR000540">
    <property type="entry name" value="Flag_MotA_CS"/>
</dbReference>
<evidence type="ECO:0000256" key="3">
    <source>
        <dbReference type="ARBA" id="ARBA00022448"/>
    </source>
</evidence>
<feature type="domain" description="MotA/TolQ/ExbB proton channel" evidence="9">
    <location>
        <begin position="104"/>
        <end position="223"/>
    </location>
</feature>
<dbReference type="GO" id="GO:0005886">
    <property type="term" value="C:plasma membrane"/>
    <property type="evidence" value="ECO:0007669"/>
    <property type="project" value="UniProtKB-SubCell"/>
</dbReference>
<evidence type="ECO:0000313" key="11">
    <source>
        <dbReference type="Proteomes" id="UP000243255"/>
    </source>
</evidence>
<name>A0A1M5NDT3_9FIRM</name>
<keyword evidence="6 8" id="KW-1133">Transmembrane helix</keyword>
<feature type="transmembrane region" description="Helical" evidence="8">
    <location>
        <begin position="36"/>
        <end position="56"/>
    </location>
</feature>
<protein>
    <submittedName>
        <fullName evidence="10">Chemotaxis protein MotA</fullName>
    </submittedName>
</protein>
<evidence type="ECO:0000256" key="7">
    <source>
        <dbReference type="ARBA" id="ARBA00023136"/>
    </source>
</evidence>
<feature type="transmembrane region" description="Helical" evidence="8">
    <location>
        <begin position="185"/>
        <end position="203"/>
    </location>
</feature>